<dbReference type="EMBL" id="AP026798">
    <property type="protein sequence ID" value="BDR53863.1"/>
    <property type="molecule type" value="Genomic_DNA"/>
</dbReference>
<evidence type="ECO:0000313" key="3">
    <source>
        <dbReference type="Proteomes" id="UP001321766"/>
    </source>
</evidence>
<keyword evidence="1" id="KW-1133">Transmembrane helix</keyword>
<name>A0ABN6SEE2_9BIFI</name>
<gene>
    <name evidence="2" type="ORF">KIM372_17700</name>
</gene>
<feature type="transmembrane region" description="Helical" evidence="1">
    <location>
        <begin position="15"/>
        <end position="36"/>
    </location>
</feature>
<dbReference type="Proteomes" id="UP001321766">
    <property type="component" value="Chromosome"/>
</dbReference>
<sequence>MGFGIVVTGQYKRKFFLYSWASLSVSVTIAAAFLAASRLEIFLYGTPGFW</sequence>
<keyword evidence="1" id="KW-0472">Membrane</keyword>
<evidence type="ECO:0000313" key="2">
    <source>
        <dbReference type="EMBL" id="BDR53863.1"/>
    </source>
</evidence>
<protein>
    <submittedName>
        <fullName evidence="2">Uncharacterized protein</fullName>
    </submittedName>
</protein>
<proteinExistence type="predicted"/>
<keyword evidence="3" id="KW-1185">Reference proteome</keyword>
<reference evidence="2 3" key="1">
    <citation type="journal article" date="2023" name="Microbiol. Spectr.">
        <title>Symbiosis of Carpenter Bees with Uncharacterized Lactic Acid Bacteria Showing NAD Auxotrophy.</title>
        <authorList>
            <person name="Kawasaki S."/>
            <person name="Ozawa K."/>
            <person name="Mori T."/>
            <person name="Yamamoto A."/>
            <person name="Ito M."/>
            <person name="Ohkuma M."/>
            <person name="Sakamoto M."/>
            <person name="Matsutani M."/>
        </authorList>
    </citation>
    <scope>NUCLEOTIDE SEQUENCE [LARGE SCALE GENOMIC DNA]</scope>
    <source>
        <strain evidence="2 3">Kim37-2</strain>
    </source>
</reference>
<accession>A0ABN6SEE2</accession>
<keyword evidence="1" id="KW-0812">Transmembrane</keyword>
<evidence type="ECO:0000256" key="1">
    <source>
        <dbReference type="SAM" id="Phobius"/>
    </source>
</evidence>
<organism evidence="2 3">
    <name type="scientific">Bombiscardovia nodaiensis</name>
    <dbReference type="NCBI Taxonomy" id="2932181"/>
    <lineage>
        <taxon>Bacteria</taxon>
        <taxon>Bacillati</taxon>
        <taxon>Actinomycetota</taxon>
        <taxon>Actinomycetes</taxon>
        <taxon>Bifidobacteriales</taxon>
        <taxon>Bifidobacteriaceae</taxon>
        <taxon>Bombiscardovia</taxon>
    </lineage>
</organism>